<keyword evidence="3" id="KW-1185">Reference proteome</keyword>
<dbReference type="PANTHER" id="PTHR33112:SF16">
    <property type="entry name" value="HETEROKARYON INCOMPATIBILITY DOMAIN-CONTAINING PROTEIN"/>
    <property type="match status" value="1"/>
</dbReference>
<dbReference type="EMBL" id="JAGPYM010000033">
    <property type="protein sequence ID" value="KAH6876718.1"/>
    <property type="molecule type" value="Genomic_DNA"/>
</dbReference>
<name>A0A9P8VSX2_9HYPO</name>
<dbReference type="InterPro" id="IPR010730">
    <property type="entry name" value="HET"/>
</dbReference>
<organism evidence="2 3">
    <name type="scientific">Thelonectria olida</name>
    <dbReference type="NCBI Taxonomy" id="1576542"/>
    <lineage>
        <taxon>Eukaryota</taxon>
        <taxon>Fungi</taxon>
        <taxon>Dikarya</taxon>
        <taxon>Ascomycota</taxon>
        <taxon>Pezizomycotina</taxon>
        <taxon>Sordariomycetes</taxon>
        <taxon>Hypocreomycetidae</taxon>
        <taxon>Hypocreales</taxon>
        <taxon>Nectriaceae</taxon>
        <taxon>Thelonectria</taxon>
    </lineage>
</organism>
<accession>A0A9P8VSX2</accession>
<reference evidence="2 3" key="1">
    <citation type="journal article" date="2021" name="Nat. Commun.">
        <title>Genetic determinants of endophytism in the Arabidopsis root mycobiome.</title>
        <authorList>
            <person name="Mesny F."/>
            <person name="Miyauchi S."/>
            <person name="Thiergart T."/>
            <person name="Pickel B."/>
            <person name="Atanasova L."/>
            <person name="Karlsson M."/>
            <person name="Huettel B."/>
            <person name="Barry K.W."/>
            <person name="Haridas S."/>
            <person name="Chen C."/>
            <person name="Bauer D."/>
            <person name="Andreopoulos W."/>
            <person name="Pangilinan J."/>
            <person name="LaButti K."/>
            <person name="Riley R."/>
            <person name="Lipzen A."/>
            <person name="Clum A."/>
            <person name="Drula E."/>
            <person name="Henrissat B."/>
            <person name="Kohler A."/>
            <person name="Grigoriev I.V."/>
            <person name="Martin F.M."/>
            <person name="Hacquard S."/>
        </authorList>
    </citation>
    <scope>NUCLEOTIDE SEQUENCE [LARGE SCALE GENOMIC DNA]</scope>
    <source>
        <strain evidence="2 3">MPI-CAGE-CH-0241</strain>
    </source>
</reference>
<dbReference type="Pfam" id="PF06985">
    <property type="entry name" value="HET"/>
    <property type="match status" value="1"/>
</dbReference>
<sequence>MRLRELQFRLGVFFKLKDEIAQVSESECTRCGIIVNDLEHRKLASILRPLGPVYRSFPIHRHSLELIAGVKAGCWWCTRILQQIMDHLEVQGFDIEIFHKLCSKVETFVQLESAIGSYRKARGSENPRIQLTLSIFFWKNGAGPEDATRIVQQVNRSREPPCLDLSHLAAATSRQRELSHLAERIDNCTKNHTTCNQKRDWLPTRLLQIHVLGDTVTLKLVPGKDVPLDSRYITLSHRWGKQESLKLTRNTFLEHSRGIHGEKLPRLFAEAAQVANSLGVCFIWIDSLCIRQDSDDDLAKELATMDNIYQNAFANIAGTFASDSSGSLFSDQNALSFSSHRARKSGDVSTGLATDFWWFDSDDGVFNRLEAESLYSRAWVFQERLLARRNVSFTGSQLFYECSEELSCEAVEISHPSLNRLCVAEALRCRPFDSFDSVASEDFRRPQLFSIESLDQLTRTQCLNVWGKIVQSYSGLNLTVPSDKLAALSGLARRFHARLQTPYYAGLWGANLQADLCWQRSPDGSDDSGPARRVDGYRAPTWSWACLDGPVEVKLSTYHSQWYFEILEAYTTPWKRDPFARLIDAKLCLRGTMFALREEDLGRHALEHGYYSSGTLETFPDRPNIEFWWDVLPSDLSFPFYAMVLRSEGRNGILHFRCLVMTAVVPSRGFYRRVGMATITVFPRHLKELMGQSKVNSQLVQVDTTPLELFPENDFAKEFVGEDSSSIRDIGQSFVGGRTGFMTLPNENTASMYKAISNGGSVRTACSDDRGPDLKVAAWYLEDLREKSSQVPSIRREEDGNHTIVII</sequence>
<evidence type="ECO:0000313" key="2">
    <source>
        <dbReference type="EMBL" id="KAH6876718.1"/>
    </source>
</evidence>
<evidence type="ECO:0000259" key="1">
    <source>
        <dbReference type="Pfam" id="PF06985"/>
    </source>
</evidence>
<comment type="caution">
    <text evidence="2">The sequence shown here is derived from an EMBL/GenBank/DDBJ whole genome shotgun (WGS) entry which is preliminary data.</text>
</comment>
<proteinExistence type="predicted"/>
<dbReference type="PANTHER" id="PTHR33112">
    <property type="entry name" value="DOMAIN PROTEIN, PUTATIVE-RELATED"/>
    <property type="match status" value="1"/>
</dbReference>
<dbReference type="Proteomes" id="UP000777438">
    <property type="component" value="Unassembled WGS sequence"/>
</dbReference>
<gene>
    <name evidence="2" type="ORF">B0T10DRAFT_552380</name>
</gene>
<feature type="domain" description="Heterokaryon incompatibility" evidence="1">
    <location>
        <begin position="232"/>
        <end position="383"/>
    </location>
</feature>
<dbReference type="OrthoDB" id="5362512at2759"/>
<evidence type="ECO:0000313" key="3">
    <source>
        <dbReference type="Proteomes" id="UP000777438"/>
    </source>
</evidence>
<dbReference type="AlphaFoldDB" id="A0A9P8VSX2"/>
<protein>
    <submittedName>
        <fullName evidence="2">Heterokaryon incompatibility protein-domain-containing protein</fullName>
    </submittedName>
</protein>